<dbReference type="InterPro" id="IPR036388">
    <property type="entry name" value="WH-like_DNA-bd_sf"/>
</dbReference>
<dbReference type="EMBL" id="SNRX01000014">
    <property type="protein sequence ID" value="KAA6301759.1"/>
    <property type="molecule type" value="Genomic_DNA"/>
</dbReference>
<organism evidence="1 2">
    <name type="scientific">Candidatus Ordinivivax streblomastigis</name>
    <dbReference type="NCBI Taxonomy" id="2540710"/>
    <lineage>
        <taxon>Bacteria</taxon>
        <taxon>Pseudomonadati</taxon>
        <taxon>Bacteroidota</taxon>
        <taxon>Bacteroidia</taxon>
        <taxon>Bacteroidales</taxon>
        <taxon>Candidatus Ordinivivax</taxon>
    </lineage>
</organism>
<dbReference type="PANTHER" id="PTHR30432">
    <property type="entry name" value="TRANSCRIPTIONAL REGULATOR MODE"/>
    <property type="match status" value="1"/>
</dbReference>
<dbReference type="PANTHER" id="PTHR30432:SF1">
    <property type="entry name" value="DNA-BINDING TRANSCRIPTIONAL DUAL REGULATOR MODE"/>
    <property type="match status" value="1"/>
</dbReference>
<name>A0A5M8P016_9BACT</name>
<protein>
    <submittedName>
        <fullName evidence="1">Molybdenum-pterin-binding protein MopB</fullName>
    </submittedName>
</protein>
<dbReference type="InterPro" id="IPR051815">
    <property type="entry name" value="Molybdate_resp_trans_reg"/>
</dbReference>
<gene>
    <name evidence="1" type="ORF">EZS26_002068</name>
</gene>
<proteinExistence type="predicted"/>
<dbReference type="SUPFAM" id="SSF46785">
    <property type="entry name" value="Winged helix' DNA-binding domain"/>
    <property type="match status" value="1"/>
</dbReference>
<dbReference type="Gene3D" id="1.10.10.10">
    <property type="entry name" value="Winged helix-like DNA-binding domain superfamily/Winged helix DNA-binding domain"/>
    <property type="match status" value="1"/>
</dbReference>
<dbReference type="InterPro" id="IPR036390">
    <property type="entry name" value="WH_DNA-bd_sf"/>
</dbReference>
<accession>A0A5M8P016</accession>
<comment type="caution">
    <text evidence="1">The sequence shown here is derived from an EMBL/GenBank/DDBJ whole genome shotgun (WGS) entry which is preliminary data.</text>
</comment>
<reference evidence="1 2" key="1">
    <citation type="submission" date="2019-03" db="EMBL/GenBank/DDBJ databases">
        <title>Single cell metagenomics reveals metabolic interactions within the superorganism composed of flagellate Streblomastix strix and complex community of Bacteroidetes bacteria on its surface.</title>
        <authorList>
            <person name="Treitli S.C."/>
            <person name="Kolisko M."/>
            <person name="Husnik F."/>
            <person name="Keeling P."/>
            <person name="Hampl V."/>
        </authorList>
    </citation>
    <scope>NUCLEOTIDE SEQUENCE [LARGE SCALE GENOMIC DNA]</scope>
    <source>
        <strain evidence="1">St1</strain>
    </source>
</reference>
<dbReference type="AlphaFoldDB" id="A0A5M8P016"/>
<sequence length="117" mass="13251">MYHPYKIVSKLEIDKNGGCFLNPRRVELLQVIHERGSILAASKELRMSYQQAWTIIKELNATASLPVVSRQRGGAHGGGAMLTNFGIKMVERYVAIQRRYALMLLDLDDDLQQLCAF</sequence>
<dbReference type="Proteomes" id="UP000324575">
    <property type="component" value="Unassembled WGS sequence"/>
</dbReference>
<evidence type="ECO:0000313" key="2">
    <source>
        <dbReference type="Proteomes" id="UP000324575"/>
    </source>
</evidence>
<evidence type="ECO:0000313" key="1">
    <source>
        <dbReference type="EMBL" id="KAA6301759.1"/>
    </source>
</evidence>